<evidence type="ECO:0000256" key="4">
    <source>
        <dbReference type="ARBA" id="ARBA00011209"/>
    </source>
</evidence>
<dbReference type="SMART" id="SM00874">
    <property type="entry name" value="B5"/>
    <property type="match status" value="1"/>
</dbReference>
<evidence type="ECO:0000256" key="2">
    <source>
        <dbReference type="ARBA" id="ARBA00004496"/>
    </source>
</evidence>
<dbReference type="Pfam" id="PF03484">
    <property type="entry name" value="B5"/>
    <property type="match status" value="1"/>
</dbReference>
<evidence type="ECO:0000256" key="11">
    <source>
        <dbReference type="ARBA" id="ARBA00022840"/>
    </source>
</evidence>
<proteinExistence type="inferred from homology"/>
<organism evidence="18 19">
    <name type="scientific">Hanseniaspora valbyensis NRRL Y-1626</name>
    <dbReference type="NCBI Taxonomy" id="766949"/>
    <lineage>
        <taxon>Eukaryota</taxon>
        <taxon>Fungi</taxon>
        <taxon>Dikarya</taxon>
        <taxon>Ascomycota</taxon>
        <taxon>Saccharomycotina</taxon>
        <taxon>Saccharomycetes</taxon>
        <taxon>Saccharomycodales</taxon>
        <taxon>Saccharomycodaceae</taxon>
        <taxon>Hanseniaspora</taxon>
    </lineage>
</organism>
<dbReference type="EC" id="6.1.1.20" evidence="5"/>
<comment type="cofactor">
    <cofactor evidence="1">
        <name>Mg(2+)</name>
        <dbReference type="ChEBI" id="CHEBI:18420"/>
    </cofactor>
</comment>
<dbReference type="GO" id="GO:0005524">
    <property type="term" value="F:ATP binding"/>
    <property type="evidence" value="ECO:0007669"/>
    <property type="project" value="UniProtKB-KW"/>
</dbReference>
<dbReference type="GO" id="GO:0009328">
    <property type="term" value="C:phenylalanine-tRNA ligase complex"/>
    <property type="evidence" value="ECO:0007669"/>
    <property type="project" value="TreeGrafter"/>
</dbReference>
<keyword evidence="9" id="KW-0479">Metal-binding</keyword>
<dbReference type="InterPro" id="IPR045060">
    <property type="entry name" value="Phe-tRNA-ligase_IIc_bsu"/>
</dbReference>
<evidence type="ECO:0000256" key="9">
    <source>
        <dbReference type="ARBA" id="ARBA00022723"/>
    </source>
</evidence>
<keyword evidence="7" id="KW-0963">Cytoplasm</keyword>
<keyword evidence="8" id="KW-0436">Ligase</keyword>
<evidence type="ECO:0000256" key="7">
    <source>
        <dbReference type="ARBA" id="ARBA00022490"/>
    </source>
</evidence>
<dbReference type="InterPro" id="IPR045864">
    <property type="entry name" value="aa-tRNA-synth_II/BPL/LPL"/>
</dbReference>
<dbReference type="GO" id="GO:0004826">
    <property type="term" value="F:phenylalanine-tRNA ligase activity"/>
    <property type="evidence" value="ECO:0007669"/>
    <property type="project" value="UniProtKB-EC"/>
</dbReference>
<dbReference type="Gene3D" id="3.30.930.10">
    <property type="entry name" value="Bira Bifunctional Protein, Domain 2"/>
    <property type="match status" value="1"/>
</dbReference>
<evidence type="ECO:0000256" key="14">
    <source>
        <dbReference type="ARBA" id="ARBA00023146"/>
    </source>
</evidence>
<dbReference type="PROSITE" id="PS51483">
    <property type="entry name" value="B5"/>
    <property type="match status" value="1"/>
</dbReference>
<dbReference type="NCBIfam" id="TIGR00471">
    <property type="entry name" value="pheT_arch"/>
    <property type="match status" value="1"/>
</dbReference>
<evidence type="ECO:0000256" key="12">
    <source>
        <dbReference type="ARBA" id="ARBA00022842"/>
    </source>
</evidence>
<dbReference type="Gene3D" id="3.30.56.10">
    <property type="match status" value="2"/>
</dbReference>
<dbReference type="FunFam" id="3.50.40.10:FF:000002">
    <property type="entry name" value="phenylalanine--tRNA ligase beta subunit"/>
    <property type="match status" value="1"/>
</dbReference>
<dbReference type="FunFam" id="3.30.56.10:FF:000004">
    <property type="entry name" value="Phenylalanyl-tRNA synthetase, beta subunit"/>
    <property type="match status" value="1"/>
</dbReference>
<dbReference type="EMBL" id="LXPE01000065">
    <property type="protein sequence ID" value="OBA25605.1"/>
    <property type="molecule type" value="Genomic_DNA"/>
</dbReference>
<dbReference type="PANTHER" id="PTHR10947:SF0">
    <property type="entry name" value="PHENYLALANINE--TRNA LIGASE BETA SUBUNIT"/>
    <property type="match status" value="1"/>
</dbReference>
<dbReference type="Gene3D" id="3.50.40.10">
    <property type="entry name" value="Phenylalanyl-trna Synthetase, Chain B, domain 3"/>
    <property type="match status" value="1"/>
</dbReference>
<keyword evidence="13" id="KW-0648">Protein biosynthesis</keyword>
<dbReference type="InterPro" id="IPR041616">
    <property type="entry name" value="PheRS_beta_core"/>
</dbReference>
<comment type="caution">
    <text evidence="18">The sequence shown here is derived from an EMBL/GenBank/DDBJ whole genome shotgun (WGS) entry which is preliminary data.</text>
</comment>
<dbReference type="InterPro" id="IPR040659">
    <property type="entry name" value="PhetRS_B1"/>
</dbReference>
<dbReference type="PANTHER" id="PTHR10947">
    <property type="entry name" value="PHENYLALANYL-TRNA SYNTHETASE BETA CHAIN AND LEUCINE-RICH REPEAT-CONTAINING PROTEIN 47"/>
    <property type="match status" value="1"/>
</dbReference>
<dbReference type="GO" id="GO:0006432">
    <property type="term" value="P:phenylalanyl-tRNA aminoacylation"/>
    <property type="evidence" value="ECO:0007669"/>
    <property type="project" value="InterPro"/>
</dbReference>
<accession>A0A1B7TA87</accession>
<dbReference type="SMART" id="SM00873">
    <property type="entry name" value="B3_4"/>
    <property type="match status" value="1"/>
</dbReference>
<keyword evidence="19" id="KW-1185">Reference proteome</keyword>
<name>A0A1B7TA87_9ASCO</name>
<evidence type="ECO:0000256" key="15">
    <source>
        <dbReference type="ARBA" id="ARBA00033189"/>
    </source>
</evidence>
<dbReference type="Pfam" id="PF18262">
    <property type="entry name" value="PhetRS_B1"/>
    <property type="match status" value="1"/>
</dbReference>
<dbReference type="InterPro" id="IPR004531">
    <property type="entry name" value="Phe-tRNA-synth_IIc_bsu_arc_euk"/>
</dbReference>
<evidence type="ECO:0000256" key="3">
    <source>
        <dbReference type="ARBA" id="ARBA00007438"/>
    </source>
</evidence>
<dbReference type="OrthoDB" id="1698572at2759"/>
<dbReference type="SUPFAM" id="SSF56037">
    <property type="entry name" value="PheT/TilS domain"/>
    <property type="match status" value="1"/>
</dbReference>
<dbReference type="Proteomes" id="UP000092321">
    <property type="component" value="Unassembled WGS sequence"/>
</dbReference>
<dbReference type="FunFam" id="3.30.56.10:FF:000006">
    <property type="entry name" value="Phenylalanyl-tRNA synthetase subunit beta"/>
    <property type="match status" value="1"/>
</dbReference>
<evidence type="ECO:0000256" key="1">
    <source>
        <dbReference type="ARBA" id="ARBA00001946"/>
    </source>
</evidence>
<evidence type="ECO:0000256" key="5">
    <source>
        <dbReference type="ARBA" id="ARBA00012814"/>
    </source>
</evidence>
<evidence type="ECO:0000256" key="6">
    <source>
        <dbReference type="ARBA" id="ARBA00017032"/>
    </source>
</evidence>
<evidence type="ECO:0000313" key="18">
    <source>
        <dbReference type="EMBL" id="OBA25605.1"/>
    </source>
</evidence>
<feature type="domain" description="B5" evidence="17">
    <location>
        <begin position="292"/>
        <end position="370"/>
    </location>
</feature>
<gene>
    <name evidence="18" type="ORF">HANVADRAFT_53811</name>
</gene>
<dbReference type="AlphaFoldDB" id="A0A1B7TA87"/>
<evidence type="ECO:0000256" key="8">
    <source>
        <dbReference type="ARBA" id="ARBA00022598"/>
    </source>
</evidence>
<evidence type="ECO:0000313" key="19">
    <source>
        <dbReference type="Proteomes" id="UP000092321"/>
    </source>
</evidence>
<dbReference type="SUPFAM" id="SSF55681">
    <property type="entry name" value="Class II aaRS and biotin synthetases"/>
    <property type="match status" value="1"/>
</dbReference>
<feature type="non-terminal residue" evidence="18">
    <location>
        <position position="446"/>
    </location>
</feature>
<evidence type="ECO:0000256" key="10">
    <source>
        <dbReference type="ARBA" id="ARBA00022741"/>
    </source>
</evidence>
<keyword evidence="11" id="KW-0067">ATP-binding</keyword>
<comment type="catalytic activity">
    <reaction evidence="16">
        <text>tRNA(Phe) + L-phenylalanine + ATP = L-phenylalanyl-tRNA(Phe) + AMP + diphosphate + H(+)</text>
        <dbReference type="Rhea" id="RHEA:19413"/>
        <dbReference type="Rhea" id="RHEA-COMP:9668"/>
        <dbReference type="Rhea" id="RHEA-COMP:9699"/>
        <dbReference type="ChEBI" id="CHEBI:15378"/>
        <dbReference type="ChEBI" id="CHEBI:30616"/>
        <dbReference type="ChEBI" id="CHEBI:33019"/>
        <dbReference type="ChEBI" id="CHEBI:58095"/>
        <dbReference type="ChEBI" id="CHEBI:78442"/>
        <dbReference type="ChEBI" id="CHEBI:78531"/>
        <dbReference type="ChEBI" id="CHEBI:456215"/>
        <dbReference type="EC" id="6.1.1.20"/>
    </reaction>
</comment>
<sequence length="446" mass="49740">MPTISVYKKDLFNLLGKQYTDAEFDELCFDFGIEVDEDTTEEALKTGAEPELKLEIGANRYDLLCIEGIAQSLNEYIGNKEAPVYKTVPPTTKLYVEPSTEQIRPIAAAAILRNITFTPKSYESFIALQDKLHSNICRNRTLVAMGTHDLDSIQGPFYYRALPKDSFKFTPLNQTKEMTGGEIVDFYNTPEQKGNLGRFTHIIQESPVYPVIFDANDVVCSLPPLINSEHSKISLDTKNIFIEITAIDQTKAKIVLDQLVAMFSVYCKEPFTIEPVEIISEHNNQSRVTPDVSTRTMEVSKAYVNDALGLKLSTEEMAAQLKKMSLKATQSSKSDDILDVAIPITRPDVLHPCDIMEDVGVGYGFNNVPKDGELSNSAFIATPLPVNKIGDIFREASAQAGWVEVLPLTLCSHDENFSFLRQKDNGDKVVELANPKTAEYQVVRTT</sequence>
<evidence type="ECO:0000256" key="16">
    <source>
        <dbReference type="ARBA" id="ARBA00049255"/>
    </source>
</evidence>
<evidence type="ECO:0000256" key="13">
    <source>
        <dbReference type="ARBA" id="ARBA00022917"/>
    </source>
</evidence>
<comment type="subcellular location">
    <subcellularLocation>
        <location evidence="2">Cytoplasm</location>
    </subcellularLocation>
</comment>
<dbReference type="Pfam" id="PF17759">
    <property type="entry name" value="tRNA_synthFbeta"/>
    <property type="match status" value="1"/>
</dbReference>
<keyword evidence="10" id="KW-0547">Nucleotide-binding</keyword>
<dbReference type="InterPro" id="IPR005146">
    <property type="entry name" value="B3/B4_tRNA-bd"/>
</dbReference>
<protein>
    <recommendedName>
        <fullName evidence="6">Phenylalanine--tRNA ligase beta subunit</fullName>
        <ecNumber evidence="5">6.1.1.20</ecNumber>
    </recommendedName>
    <alternativeName>
        <fullName evidence="15">Phenylalanyl-tRNA synthetase beta subunit</fullName>
    </alternativeName>
</protein>
<dbReference type="GO" id="GO:0000287">
    <property type="term" value="F:magnesium ion binding"/>
    <property type="evidence" value="ECO:0007669"/>
    <property type="project" value="InterPro"/>
</dbReference>
<dbReference type="GO" id="GO:0003723">
    <property type="term" value="F:RNA binding"/>
    <property type="evidence" value="ECO:0007669"/>
    <property type="project" value="InterPro"/>
</dbReference>
<keyword evidence="12" id="KW-0460">Magnesium</keyword>
<dbReference type="InterPro" id="IPR009061">
    <property type="entry name" value="DNA-bd_dom_put_sf"/>
</dbReference>
<comment type="similarity">
    <text evidence="3">Belongs to the phenylalanyl-tRNA synthetase beta subunit family. Type 2 subfamily.</text>
</comment>
<keyword evidence="14 18" id="KW-0030">Aminoacyl-tRNA synthetase</keyword>
<dbReference type="InterPro" id="IPR020825">
    <property type="entry name" value="Phe-tRNA_synthase-like_B3/B4"/>
</dbReference>
<evidence type="ECO:0000259" key="17">
    <source>
        <dbReference type="PROSITE" id="PS51483"/>
    </source>
</evidence>
<dbReference type="InterPro" id="IPR005147">
    <property type="entry name" value="tRNA_synthase_B5-dom"/>
</dbReference>
<comment type="subunit">
    <text evidence="4">Tetramer of two alpha and two beta subunits.</text>
</comment>
<dbReference type="Pfam" id="PF03483">
    <property type="entry name" value="B3_4"/>
    <property type="match status" value="1"/>
</dbReference>
<reference evidence="19" key="1">
    <citation type="journal article" date="2016" name="Proc. Natl. Acad. Sci. U.S.A.">
        <title>Comparative genomics of biotechnologically important yeasts.</title>
        <authorList>
            <person name="Riley R."/>
            <person name="Haridas S."/>
            <person name="Wolfe K.H."/>
            <person name="Lopes M.R."/>
            <person name="Hittinger C.T."/>
            <person name="Goeker M."/>
            <person name="Salamov A.A."/>
            <person name="Wisecaver J.H."/>
            <person name="Long T.M."/>
            <person name="Calvey C.H."/>
            <person name="Aerts A.L."/>
            <person name="Barry K.W."/>
            <person name="Choi C."/>
            <person name="Clum A."/>
            <person name="Coughlan A.Y."/>
            <person name="Deshpande S."/>
            <person name="Douglass A.P."/>
            <person name="Hanson S.J."/>
            <person name="Klenk H.-P."/>
            <person name="LaButti K.M."/>
            <person name="Lapidus A."/>
            <person name="Lindquist E.A."/>
            <person name="Lipzen A.M."/>
            <person name="Meier-Kolthoff J.P."/>
            <person name="Ohm R.A."/>
            <person name="Otillar R.P."/>
            <person name="Pangilinan J.L."/>
            <person name="Peng Y."/>
            <person name="Rokas A."/>
            <person name="Rosa C.A."/>
            <person name="Scheuner C."/>
            <person name="Sibirny A.A."/>
            <person name="Slot J.C."/>
            <person name="Stielow J.B."/>
            <person name="Sun H."/>
            <person name="Kurtzman C.P."/>
            <person name="Blackwell M."/>
            <person name="Grigoriev I.V."/>
            <person name="Jeffries T.W."/>
        </authorList>
    </citation>
    <scope>NUCLEOTIDE SEQUENCE [LARGE SCALE GENOMIC DNA]</scope>
    <source>
        <strain evidence="19">NRRL Y-1626</strain>
    </source>
</reference>
<dbReference type="SUPFAM" id="SSF46955">
    <property type="entry name" value="Putative DNA-binding domain"/>
    <property type="match status" value="2"/>
</dbReference>